<name>A0A8H2SI90_9STRA</name>
<feature type="transmembrane region" description="Helical" evidence="1">
    <location>
        <begin position="26"/>
        <end position="46"/>
    </location>
</feature>
<reference evidence="2" key="1">
    <citation type="journal article" date="2021" name="Sci. Rep.">
        <title>Diploid genomic architecture of Nitzschia inconspicua, an elite biomass production diatom.</title>
        <authorList>
            <person name="Oliver A."/>
            <person name="Podell S."/>
            <person name="Pinowska A."/>
            <person name="Traller J.C."/>
            <person name="Smith S.R."/>
            <person name="McClure R."/>
            <person name="Beliaev A."/>
            <person name="Bohutskyi P."/>
            <person name="Hill E.A."/>
            <person name="Rabines A."/>
            <person name="Zheng H."/>
            <person name="Allen L.Z."/>
            <person name="Kuo A."/>
            <person name="Grigoriev I.V."/>
            <person name="Allen A.E."/>
            <person name="Hazlebeck D."/>
            <person name="Allen E.E."/>
        </authorList>
    </citation>
    <scope>NUCLEOTIDE SEQUENCE</scope>
    <source>
        <strain evidence="2">Hildebrandi</strain>
    </source>
</reference>
<feature type="transmembrane region" description="Helical" evidence="1">
    <location>
        <begin position="163"/>
        <end position="185"/>
    </location>
</feature>
<keyword evidence="3" id="KW-1185">Reference proteome</keyword>
<protein>
    <submittedName>
        <fullName evidence="2">Uncharacterized protein</fullName>
    </submittedName>
</protein>
<keyword evidence="2" id="KW-0934">Plastid</keyword>
<evidence type="ECO:0000256" key="1">
    <source>
        <dbReference type="SAM" id="Phobius"/>
    </source>
</evidence>
<dbReference type="AlphaFoldDB" id="A0A8H2SI90"/>
<evidence type="ECO:0000313" key="2">
    <source>
        <dbReference type="EMBL" id="QXE46150.1"/>
    </source>
</evidence>
<evidence type="ECO:0000313" key="3">
    <source>
        <dbReference type="Proteomes" id="UP000693970"/>
    </source>
</evidence>
<keyword evidence="1" id="KW-0472">Membrane</keyword>
<accession>A0A8H2SI90</accession>
<proteinExistence type="predicted"/>
<keyword evidence="1" id="KW-0812">Transmembrane</keyword>
<gene>
    <name evidence="2" type="ORF">IV203_000072</name>
</gene>
<keyword evidence="1" id="KW-1133">Transmembrane helix</keyword>
<dbReference type="EMBL" id="MW971520">
    <property type="protein sequence ID" value="QXE46150.1"/>
    <property type="molecule type" value="Genomic_DNA"/>
</dbReference>
<dbReference type="Proteomes" id="UP000693970">
    <property type="component" value="Plastid Pltd"/>
</dbReference>
<organism evidence="2 3">
    <name type="scientific">Nitzschia inconspicua</name>
    <dbReference type="NCBI Taxonomy" id="303405"/>
    <lineage>
        <taxon>Eukaryota</taxon>
        <taxon>Sar</taxon>
        <taxon>Stramenopiles</taxon>
        <taxon>Ochrophyta</taxon>
        <taxon>Bacillariophyta</taxon>
        <taxon>Bacillariophyceae</taxon>
        <taxon>Bacillariophycidae</taxon>
        <taxon>Bacillariales</taxon>
        <taxon>Bacillariaceae</taxon>
        <taxon>Nitzschia</taxon>
    </lineage>
</organism>
<sequence>MASLIITWRVPWNPTTIITWFVDEKWISIICFLIGYISSILFVAYLSKRKQRQNVLDIKSGGVDLDYCIQPDKVYEIVDSKLANAVRVMLGKTKGLLVVEPAVAIIASFLANKFKFQIANLGFNIIINNAQSVTINGSSHWLAGALSGTTMYWILQMLLKTSIAMTSVLSIGVGLSAFFGVNLLVKSNECKQLVEEVPQALIYLRDNKPVSIPTLDFGTNLDPTRTFINGQLPSQKAIYKKEQQLFNCESPQKVNSLLHRSSPEMRLDPMIKRRCRTELNYVPLSQRTRTIADLKNYDDTSLRNEAKPSIDRYDRKAKEFQARRLRIMENRNQHNDNEF</sequence>
<geneLocation type="plastid" evidence="2"/>